<reference evidence="1" key="1">
    <citation type="submission" date="2019-09" db="EMBL/GenBank/DDBJ databases">
        <title>Draft genome information of white flower Hibiscus syriacus.</title>
        <authorList>
            <person name="Kim Y.-M."/>
        </authorList>
    </citation>
    <scope>NUCLEOTIDE SEQUENCE [LARGE SCALE GENOMIC DNA]</scope>
    <source>
        <strain evidence="1">YM2019G1</strain>
    </source>
</reference>
<organism evidence="1 2">
    <name type="scientific">Hibiscus syriacus</name>
    <name type="common">Rose of Sharon</name>
    <dbReference type="NCBI Taxonomy" id="106335"/>
    <lineage>
        <taxon>Eukaryota</taxon>
        <taxon>Viridiplantae</taxon>
        <taxon>Streptophyta</taxon>
        <taxon>Embryophyta</taxon>
        <taxon>Tracheophyta</taxon>
        <taxon>Spermatophyta</taxon>
        <taxon>Magnoliopsida</taxon>
        <taxon>eudicotyledons</taxon>
        <taxon>Gunneridae</taxon>
        <taxon>Pentapetalae</taxon>
        <taxon>rosids</taxon>
        <taxon>malvids</taxon>
        <taxon>Malvales</taxon>
        <taxon>Malvaceae</taxon>
        <taxon>Malvoideae</taxon>
        <taxon>Hibiscus</taxon>
    </lineage>
</organism>
<gene>
    <name evidence="1" type="ORF">F3Y22_tig00110577pilonHSYRG00007</name>
</gene>
<evidence type="ECO:0000313" key="1">
    <source>
        <dbReference type="EMBL" id="KAE8699486.1"/>
    </source>
</evidence>
<dbReference type="EMBL" id="VEPZ02001037">
    <property type="protein sequence ID" value="KAE8699486.1"/>
    <property type="molecule type" value="Genomic_DNA"/>
</dbReference>
<dbReference type="Proteomes" id="UP000436088">
    <property type="component" value="Unassembled WGS sequence"/>
</dbReference>
<name>A0A6A3A6H0_HIBSY</name>
<dbReference type="InterPro" id="IPR024705">
    <property type="entry name" value="Ssp411"/>
</dbReference>
<dbReference type="AlphaFoldDB" id="A0A6A3A6H0"/>
<proteinExistence type="predicted"/>
<dbReference type="InterPro" id="IPR008928">
    <property type="entry name" value="6-hairpin_glycosidase_sf"/>
</dbReference>
<dbReference type="SUPFAM" id="SSF48208">
    <property type="entry name" value="Six-hairpin glycosidases"/>
    <property type="match status" value="1"/>
</dbReference>
<sequence length="277" mass="30472">MSDPHNEFEGSNVLIEINDSSEPASKLGMPIQEYLDILGECKKKLFDVRAKRPRPHLDDKVIVSWNGLAISSFARASKILKAEAQGTNFNFPVVGFNLLLSRKWDELFLDREGGAYFNTPGEDPSVLLRVKEDHDGAESSGNSVSAINLVRLASMVSGCKSDHYRLKDMAMAVPLMCCAAVMLTVPSRKQVVLVGHKFSEEFENILAAAHALYNLNKTVIHIDPTNTAEMAFWEANNKKVALMARNNFAVDKVVALVCQNFSSSPPGVFGSRIVGFP</sequence>
<protein>
    <submittedName>
        <fullName evidence="1">Peroxisome bioproteinsis protein 6-like isoform X1</fullName>
    </submittedName>
</protein>
<dbReference type="PANTHER" id="PTHR42899:SF1">
    <property type="entry name" value="SPERMATOGENESIS-ASSOCIATED PROTEIN 20"/>
    <property type="match status" value="1"/>
</dbReference>
<dbReference type="PANTHER" id="PTHR42899">
    <property type="entry name" value="SPERMATOGENESIS-ASSOCIATED PROTEIN 20"/>
    <property type="match status" value="1"/>
</dbReference>
<evidence type="ECO:0000313" key="2">
    <source>
        <dbReference type="Proteomes" id="UP000436088"/>
    </source>
</evidence>
<accession>A0A6A3A6H0</accession>
<dbReference type="GO" id="GO:0009507">
    <property type="term" value="C:chloroplast"/>
    <property type="evidence" value="ECO:0007669"/>
    <property type="project" value="TreeGrafter"/>
</dbReference>
<comment type="caution">
    <text evidence="1">The sequence shown here is derived from an EMBL/GenBank/DDBJ whole genome shotgun (WGS) entry which is preliminary data.</text>
</comment>
<dbReference type="GO" id="GO:0005975">
    <property type="term" value="P:carbohydrate metabolic process"/>
    <property type="evidence" value="ECO:0007669"/>
    <property type="project" value="InterPro"/>
</dbReference>
<keyword evidence="2" id="KW-1185">Reference proteome</keyword>